<dbReference type="Proteomes" id="UP000822331">
    <property type="component" value="Unassembled WGS sequence"/>
</dbReference>
<organism evidence="2 3">
    <name type="scientific">Agrobacterium rubi</name>
    <dbReference type="NCBI Taxonomy" id="28099"/>
    <lineage>
        <taxon>Bacteria</taxon>
        <taxon>Pseudomonadati</taxon>
        <taxon>Pseudomonadota</taxon>
        <taxon>Alphaproteobacteria</taxon>
        <taxon>Hyphomicrobiales</taxon>
        <taxon>Rhizobiaceae</taxon>
        <taxon>Rhizobium/Agrobacterium group</taxon>
        <taxon>Agrobacterium</taxon>
    </lineage>
</organism>
<dbReference type="PANTHER" id="PTHR40045:SF1">
    <property type="entry name" value="YQCI_YCGG FAMILY PROTEIN"/>
    <property type="match status" value="1"/>
</dbReference>
<name>A0AAE7RAX7_9HYPH</name>
<dbReference type="RefSeq" id="WP_065701354.1">
    <property type="nucleotide sequence ID" value="NZ_CP049207.1"/>
</dbReference>
<dbReference type="InterPro" id="IPR014988">
    <property type="entry name" value="Uncharacterised_YqcI/YcgG"/>
</dbReference>
<evidence type="ECO:0000313" key="1">
    <source>
        <dbReference type="EMBL" id="NTF38169.1"/>
    </source>
</evidence>
<keyword evidence="4" id="KW-1185">Reference proteome</keyword>
<dbReference type="Proteomes" id="UP000663912">
    <property type="component" value="Chromosome 2"/>
</dbReference>
<evidence type="ECO:0000313" key="2">
    <source>
        <dbReference type="EMBL" id="QTG01926.1"/>
    </source>
</evidence>
<dbReference type="PANTHER" id="PTHR40045">
    <property type="entry name" value="YCGG FAMILY PROTEIN"/>
    <property type="match status" value="1"/>
</dbReference>
<dbReference type="AlphaFoldDB" id="A0AAE7RAX7"/>
<proteinExistence type="predicted"/>
<sequence>MSVKFTFDKKGFPEELIRLDQILESGDNIPHFAEGGWKSQVWTQISTHLKDETFPCIFAKKAMEERYLLLTFIDGWQETKDLDLLCSHMTQYCDYIKSSHGAGEICPPLMVIFQPQREMDKLYHYSNASWYILQYLHYRDKHAWPDEIPTDPDDPLWSFCFNGCQLFINITSPVLGKHRSRVLSNSLVFTIQPRTNFDIVAGKNTSFGLKVRQKIRERWMKYDGLDSADQLSMYGDEHNREWLQYFLYSDQHPSPSRCPLHIKSK</sequence>
<accession>A0AAE7RAX7</accession>
<evidence type="ECO:0000313" key="3">
    <source>
        <dbReference type="Proteomes" id="UP000663912"/>
    </source>
</evidence>
<protein>
    <submittedName>
        <fullName evidence="2">YqcI/YcgG family protein</fullName>
    </submittedName>
</protein>
<gene>
    <name evidence="1" type="ORF">G6L72_15820</name>
    <name evidence="2" type="ORF">G6M88_15800</name>
</gene>
<dbReference type="KEGG" id="arui:G6M88_15800"/>
<reference evidence="2" key="2">
    <citation type="submission" date="2020-02" db="EMBL/GenBank/DDBJ databases">
        <title>Unexpected conservation and global transmission of agrobacterial virulence plasmids.</title>
        <authorList>
            <person name="Weisberg A.J."/>
            <person name="Davis E.W. II"/>
            <person name="Tabima J.R."/>
            <person name="Belcher M.S."/>
            <person name="Miller M."/>
            <person name="Kuo C.-H."/>
            <person name="Loper J.E."/>
            <person name="Grunwald N.J."/>
            <person name="Putnam M.L."/>
            <person name="Chang J.H."/>
        </authorList>
    </citation>
    <scope>NUCLEOTIDE SEQUENCE</scope>
    <source>
        <strain evidence="2">W2/73</strain>
    </source>
</reference>
<dbReference type="EMBL" id="JAAMCP010000009">
    <property type="protein sequence ID" value="NTF38169.1"/>
    <property type="molecule type" value="Genomic_DNA"/>
</dbReference>
<evidence type="ECO:0000313" key="4">
    <source>
        <dbReference type="Proteomes" id="UP000822331"/>
    </source>
</evidence>
<dbReference type="EMBL" id="CP049207">
    <property type="protein sequence ID" value="QTG01926.1"/>
    <property type="molecule type" value="Genomic_DNA"/>
</dbReference>
<dbReference type="Pfam" id="PF08892">
    <property type="entry name" value="YqcI_YcgG"/>
    <property type="match status" value="1"/>
</dbReference>
<reference evidence="1 4" key="1">
    <citation type="journal article" date="2020" name="Science">
        <title>Unexpected conservation and global transmission of agrobacterial virulence plasmids.</title>
        <authorList>
            <person name="Weisberg A.J."/>
            <person name="Davis E.W. 2nd"/>
            <person name="Tabima J."/>
            <person name="Belcher M.S."/>
            <person name="Miller M."/>
            <person name="Kuo C.H."/>
            <person name="Loper J.E."/>
            <person name="Grunwald N.J."/>
            <person name="Putnam M.L."/>
            <person name="Chang J.H."/>
        </authorList>
    </citation>
    <scope>NUCLEOTIDE SEQUENCE [LARGE SCALE GENOMIC DNA]</scope>
    <source>
        <strain evidence="1 4">A19/93</strain>
    </source>
</reference>